<dbReference type="Proteomes" id="UP000198877">
    <property type="component" value="Unassembled WGS sequence"/>
</dbReference>
<organism evidence="1 2">
    <name type="scientific">Microbacterium azadirachtae</name>
    <dbReference type="NCBI Taxonomy" id="582680"/>
    <lineage>
        <taxon>Bacteria</taxon>
        <taxon>Bacillati</taxon>
        <taxon>Actinomycetota</taxon>
        <taxon>Actinomycetes</taxon>
        <taxon>Micrococcales</taxon>
        <taxon>Microbacteriaceae</taxon>
        <taxon>Microbacterium</taxon>
    </lineage>
</organism>
<dbReference type="EMBL" id="FOYR01000005">
    <property type="protein sequence ID" value="SFR78431.1"/>
    <property type="molecule type" value="Genomic_DNA"/>
</dbReference>
<protein>
    <submittedName>
        <fullName evidence="1">Uncharacterized protein</fullName>
    </submittedName>
</protein>
<evidence type="ECO:0000313" key="1">
    <source>
        <dbReference type="EMBL" id="SFR78431.1"/>
    </source>
</evidence>
<dbReference type="RefSeq" id="WP_139232298.1">
    <property type="nucleotide sequence ID" value="NZ_FOYR01000005.1"/>
</dbReference>
<dbReference type="AlphaFoldDB" id="A0A1I6JHH8"/>
<gene>
    <name evidence="1" type="ORF">SAMN04488591_3590</name>
</gene>
<proteinExistence type="predicted"/>
<sequence>MFKQVAQGGQRVGWRRRAGVALAGGLMATALAVGTAAPAQAGIGMYYVTSNWWQAYAELSSTPDQGTFQAYVYLGNIKKWGAVSTTYTIAVVNDYSWTHNAHLYRNGYVWASAQS</sequence>
<accession>A0A1I6JHH8</accession>
<name>A0A1I6JHH8_9MICO</name>
<evidence type="ECO:0000313" key="2">
    <source>
        <dbReference type="Proteomes" id="UP000198877"/>
    </source>
</evidence>
<reference evidence="2" key="1">
    <citation type="submission" date="2016-10" db="EMBL/GenBank/DDBJ databases">
        <authorList>
            <person name="Varghese N."/>
            <person name="Submissions S."/>
        </authorList>
    </citation>
    <scope>NUCLEOTIDE SEQUENCE [LARGE SCALE GENOMIC DNA]</scope>
    <source>
        <strain evidence="2">CL127</strain>
    </source>
</reference>